<keyword evidence="4 5" id="KW-0720">Serine protease</keyword>
<dbReference type="GO" id="GO:0006508">
    <property type="term" value="P:proteolysis"/>
    <property type="evidence" value="ECO:0007669"/>
    <property type="project" value="UniProtKB-KW"/>
</dbReference>
<keyword evidence="2 5" id="KW-0645">Protease</keyword>
<organism evidence="8 9">
    <name type="scientific">Candidatus Uhrbacteria bacterium GW2011_GWA2_53_10</name>
    <dbReference type="NCBI Taxonomy" id="1618980"/>
    <lineage>
        <taxon>Bacteria</taxon>
        <taxon>Candidatus Uhriibacteriota</taxon>
    </lineage>
</organism>
<dbReference type="SMART" id="SM00245">
    <property type="entry name" value="TSPc"/>
    <property type="match status" value="1"/>
</dbReference>
<name>A0A0G1XLB8_9BACT</name>
<dbReference type="SUPFAM" id="SSF50156">
    <property type="entry name" value="PDZ domain-like"/>
    <property type="match status" value="1"/>
</dbReference>
<dbReference type="Gene3D" id="3.90.226.10">
    <property type="entry name" value="2-enoyl-CoA Hydratase, Chain A, domain 1"/>
    <property type="match status" value="1"/>
</dbReference>
<keyword evidence="6" id="KW-0812">Transmembrane</keyword>
<sequence length="421" mass="45478">MLTVMFASFFARARLVPKSVLVVWLLVVVTGAFVVGMVIGEQRSARSAVPAGEGQVENQGEVPSYISEDVDFHEFWDVWNLLKETYYRQPLSDKELYYGALRGLVGATEDPYTVFFDPKETKDFTESLEGSFDGIGAEIGVKEDQLQVVAPLPNTPAERAGLKPGDAILRIDGKDTTGMAVDEAVSLIRGPRGTKVVLTILSASAKEPKDVSITREKIVIESVRFEIGEDGIAVISLYFFNQEADGLFQQVVNEVLAKNAKGIILDLRSNPGGLLDVGIDIASTWIGDKPVVIEKSPSDSRTFSGTTEPRLKEISTVVLVNGGSASASEILAGALQDYGLAKIVGTQTFGKGSVQDYRELPDGSAVKITVAEWLTPNGRSIQDTGITPDVMVEVIPADADAKRDAQKEKARELLRAAIRAQ</sequence>
<keyword evidence="3 5" id="KW-0378">Hydrolase</keyword>
<dbReference type="Gene3D" id="2.30.42.10">
    <property type="match status" value="1"/>
</dbReference>
<evidence type="ECO:0000256" key="1">
    <source>
        <dbReference type="ARBA" id="ARBA00009179"/>
    </source>
</evidence>
<protein>
    <submittedName>
        <fullName evidence="8">Carboxyl-terminal protease</fullName>
    </submittedName>
</protein>
<feature type="domain" description="PDZ" evidence="7">
    <location>
        <begin position="121"/>
        <end position="189"/>
    </location>
</feature>
<evidence type="ECO:0000313" key="9">
    <source>
        <dbReference type="Proteomes" id="UP000034711"/>
    </source>
</evidence>
<dbReference type="AlphaFoldDB" id="A0A0G1XLB8"/>
<dbReference type="NCBIfam" id="TIGR00225">
    <property type="entry name" value="prc"/>
    <property type="match status" value="1"/>
</dbReference>
<proteinExistence type="inferred from homology"/>
<evidence type="ECO:0000256" key="2">
    <source>
        <dbReference type="ARBA" id="ARBA00022670"/>
    </source>
</evidence>
<evidence type="ECO:0000313" key="8">
    <source>
        <dbReference type="EMBL" id="KKW32083.1"/>
    </source>
</evidence>
<dbReference type="CDD" id="cd06782">
    <property type="entry name" value="cpPDZ_CPP-like"/>
    <property type="match status" value="1"/>
</dbReference>
<dbReference type="InterPro" id="IPR055210">
    <property type="entry name" value="CtpA/B_N"/>
</dbReference>
<dbReference type="PANTHER" id="PTHR32060">
    <property type="entry name" value="TAIL-SPECIFIC PROTEASE"/>
    <property type="match status" value="1"/>
</dbReference>
<dbReference type="FunFam" id="2.30.42.10:FF:000063">
    <property type="entry name" value="Peptidase, S41 family"/>
    <property type="match status" value="1"/>
</dbReference>
<dbReference type="SMART" id="SM00228">
    <property type="entry name" value="PDZ"/>
    <property type="match status" value="1"/>
</dbReference>
<evidence type="ECO:0000256" key="6">
    <source>
        <dbReference type="SAM" id="Phobius"/>
    </source>
</evidence>
<feature type="transmembrane region" description="Helical" evidence="6">
    <location>
        <begin position="21"/>
        <end position="40"/>
    </location>
</feature>
<dbReference type="PANTHER" id="PTHR32060:SF30">
    <property type="entry name" value="CARBOXY-TERMINAL PROCESSING PROTEASE CTPA"/>
    <property type="match status" value="1"/>
</dbReference>
<dbReference type="SUPFAM" id="SSF52096">
    <property type="entry name" value="ClpP/crotonase"/>
    <property type="match status" value="1"/>
</dbReference>
<dbReference type="EMBL" id="LCRI01000037">
    <property type="protein sequence ID" value="KKW32083.1"/>
    <property type="molecule type" value="Genomic_DNA"/>
</dbReference>
<dbReference type="PROSITE" id="PS50106">
    <property type="entry name" value="PDZ"/>
    <property type="match status" value="1"/>
</dbReference>
<dbReference type="InterPro" id="IPR041489">
    <property type="entry name" value="PDZ_6"/>
</dbReference>
<evidence type="ECO:0000256" key="3">
    <source>
        <dbReference type="ARBA" id="ARBA00022801"/>
    </source>
</evidence>
<dbReference type="Pfam" id="PF03572">
    <property type="entry name" value="Peptidase_S41"/>
    <property type="match status" value="1"/>
</dbReference>
<gene>
    <name evidence="8" type="ORF">UY77_C0037G0002</name>
</gene>
<comment type="similarity">
    <text evidence="1 5">Belongs to the peptidase S41A family.</text>
</comment>
<accession>A0A0G1XLB8</accession>
<dbReference type="Gene3D" id="3.30.750.44">
    <property type="match status" value="1"/>
</dbReference>
<dbReference type="GO" id="GO:0004175">
    <property type="term" value="F:endopeptidase activity"/>
    <property type="evidence" value="ECO:0007669"/>
    <property type="project" value="TreeGrafter"/>
</dbReference>
<keyword evidence="6" id="KW-0472">Membrane</keyword>
<dbReference type="CDD" id="cd07560">
    <property type="entry name" value="Peptidase_S41_CPP"/>
    <property type="match status" value="1"/>
</dbReference>
<dbReference type="GO" id="GO:0030288">
    <property type="term" value="C:outer membrane-bounded periplasmic space"/>
    <property type="evidence" value="ECO:0007669"/>
    <property type="project" value="TreeGrafter"/>
</dbReference>
<keyword evidence="6" id="KW-1133">Transmembrane helix</keyword>
<dbReference type="GO" id="GO:0008236">
    <property type="term" value="F:serine-type peptidase activity"/>
    <property type="evidence" value="ECO:0007669"/>
    <property type="project" value="UniProtKB-KW"/>
</dbReference>
<evidence type="ECO:0000259" key="7">
    <source>
        <dbReference type="PROSITE" id="PS50106"/>
    </source>
</evidence>
<dbReference type="Pfam" id="PF17820">
    <property type="entry name" value="PDZ_6"/>
    <property type="match status" value="1"/>
</dbReference>
<dbReference type="GO" id="GO:0007165">
    <property type="term" value="P:signal transduction"/>
    <property type="evidence" value="ECO:0007669"/>
    <property type="project" value="TreeGrafter"/>
</dbReference>
<comment type="caution">
    <text evidence="8">The sequence shown here is derived from an EMBL/GenBank/DDBJ whole genome shotgun (WGS) entry which is preliminary data.</text>
</comment>
<dbReference type="InterPro" id="IPR036034">
    <property type="entry name" value="PDZ_sf"/>
</dbReference>
<dbReference type="InterPro" id="IPR005151">
    <property type="entry name" value="Tail-specific_protease"/>
</dbReference>
<evidence type="ECO:0000256" key="4">
    <source>
        <dbReference type="ARBA" id="ARBA00022825"/>
    </source>
</evidence>
<dbReference type="InterPro" id="IPR001478">
    <property type="entry name" value="PDZ"/>
</dbReference>
<evidence type="ECO:0000256" key="5">
    <source>
        <dbReference type="RuleBase" id="RU004404"/>
    </source>
</evidence>
<dbReference type="Pfam" id="PF22694">
    <property type="entry name" value="CtpB_N-like"/>
    <property type="match status" value="1"/>
</dbReference>
<dbReference type="InterPro" id="IPR029045">
    <property type="entry name" value="ClpP/crotonase-like_dom_sf"/>
</dbReference>
<reference evidence="8 9" key="1">
    <citation type="journal article" date="2015" name="Nature">
        <title>rRNA introns, odd ribosomes, and small enigmatic genomes across a large radiation of phyla.</title>
        <authorList>
            <person name="Brown C.T."/>
            <person name="Hug L.A."/>
            <person name="Thomas B.C."/>
            <person name="Sharon I."/>
            <person name="Castelle C.J."/>
            <person name="Singh A."/>
            <person name="Wilkins M.J."/>
            <person name="Williams K.H."/>
            <person name="Banfield J.F."/>
        </authorList>
    </citation>
    <scope>NUCLEOTIDE SEQUENCE [LARGE SCALE GENOMIC DNA]</scope>
</reference>
<dbReference type="Proteomes" id="UP000034711">
    <property type="component" value="Unassembled WGS sequence"/>
</dbReference>
<dbReference type="InterPro" id="IPR004447">
    <property type="entry name" value="Peptidase_S41A"/>
</dbReference>